<dbReference type="FunFam" id="3.30.1360.70:FF:000003">
    <property type="entry name" value="Arginine--tRNA ligase"/>
    <property type="match status" value="1"/>
</dbReference>
<keyword evidence="13" id="KW-0812">Transmembrane</keyword>
<evidence type="ECO:0000256" key="7">
    <source>
        <dbReference type="ARBA" id="ARBA00022840"/>
    </source>
</evidence>
<dbReference type="Proteomes" id="UP000006069">
    <property type="component" value="Unassembled WGS sequence"/>
</dbReference>
<dbReference type="Pfam" id="PF00750">
    <property type="entry name" value="tRNA-synt_1d"/>
    <property type="match status" value="1"/>
</dbReference>
<dbReference type="InterPro" id="IPR014729">
    <property type="entry name" value="Rossmann-like_a/b/a_fold"/>
</dbReference>
<dbReference type="GO" id="GO:0005737">
    <property type="term" value="C:cytoplasm"/>
    <property type="evidence" value="ECO:0007669"/>
    <property type="project" value="UniProtKB-SubCell"/>
</dbReference>
<keyword evidence="7 11" id="KW-0067">ATP-binding</keyword>
<keyword evidence="13" id="KW-1133">Transmembrane helix</keyword>
<dbReference type="InterPro" id="IPR009080">
    <property type="entry name" value="tRNAsynth_Ia_anticodon-bd"/>
</dbReference>
<evidence type="ECO:0000256" key="9">
    <source>
        <dbReference type="ARBA" id="ARBA00023146"/>
    </source>
</evidence>
<keyword evidence="9 11" id="KW-0030">Aminoacyl-tRNA synthetase</keyword>
<protein>
    <recommendedName>
        <fullName evidence="11">Arginine--tRNA ligase</fullName>
        <ecNumber evidence="11">6.1.1.19</ecNumber>
    </recommendedName>
    <alternativeName>
        <fullName evidence="11">Arginyl-tRNA synthetase</fullName>
        <shortName evidence="11">ArgRS</shortName>
    </alternativeName>
</protein>
<dbReference type="FunFam" id="3.40.50.620:FF:000062">
    <property type="entry name" value="Arginine--tRNA ligase"/>
    <property type="match status" value="1"/>
</dbReference>
<dbReference type="PROSITE" id="PS00178">
    <property type="entry name" value="AA_TRNA_LIGASE_I"/>
    <property type="match status" value="1"/>
</dbReference>
<dbReference type="EC" id="6.1.1.19" evidence="11"/>
<keyword evidence="5 11" id="KW-0436">Ligase</keyword>
<sequence>MGPGIFPSHLDGVDAHIVHACIFGELLQHPVAEIGGKNAVSLLSKKDVYGSRTAAHVEDGFAGQYSGLLDEFFGVGVFCVLIVVAGRALVPALGIRRLRARLLDEFPFLFEIEHKGPFAVGIILIYDNAKGGFRCARFWVLSLFVCLYFARSLRGTIEKLVGIFNSRLILRRSAARTKGKNPMQPREELTQLIGAALDAAIASGKLQMEKAPEITLERPRDEGHGDWACTAAMRCAKEAKRNPREIAQDIVDALPENILVNKVEIAGPGFINFYLNNNALQDVVSKVRSEKGDYGRGTVPEGKRKINIEYISANPTGPMHVGHGRWAALGSATANLMRHAGYDVFEEFYINDHGVQMDKFGLSIAARYLQQLGHEDAEVPEGGYNGLYVNDIAKEIIDRDGNKWENADEHERMVEFREYGYAYIMKMFRDITTRFGNHFERWQSEREMYIPSDEFNGQSPFDFCLGKLRDKGDIYDAEDAVWFRSSKYGDEKDRVVRKADGDYTYFASDVAYHYWKKMRGFDHLIDIWGADHHGYIARVAAVLSAMGYPGALEVMLGQLVNLFRDGKPVRMSKRTGEMITFEELIDEVGIDATRYYMLSRSSEQPIDFDIDVAKKQDASNPVYYDQYAHARICKLLRDASGHSGEENLDMDAVAAECIPSDVDLSVLTDPSEFALMRKMSEFGDLISLAARDRAPFRLTHYAQDLASLFHQFYTNCPVLKVEDENLKNARLALCDATRIVMSTTLGILGISSPQRM</sequence>
<reference evidence="16 17" key="1">
    <citation type="submission" date="2012-08" db="EMBL/GenBank/DDBJ databases">
        <title>The Genome Sequence of Slackia piriformis YIT 12062.</title>
        <authorList>
            <consortium name="The Broad Institute Genome Sequencing Platform"/>
            <person name="Earl A."/>
            <person name="Ward D."/>
            <person name="Feldgarden M."/>
            <person name="Gevers D."/>
            <person name="Morotomi M."/>
            <person name="Walker B."/>
            <person name="Young S.K."/>
            <person name="Zeng Q."/>
            <person name="Gargeya S."/>
            <person name="Fitzgerald M."/>
            <person name="Haas B."/>
            <person name="Abouelleil A."/>
            <person name="Alvarado L."/>
            <person name="Arachchi H.M."/>
            <person name="Berlin A.M."/>
            <person name="Chapman S.B."/>
            <person name="Goldberg J."/>
            <person name="Griggs A."/>
            <person name="Gujja S."/>
            <person name="Hansen M."/>
            <person name="Howarth C."/>
            <person name="Imamovic A."/>
            <person name="Larimer J."/>
            <person name="McCowen C."/>
            <person name="Montmayeur A."/>
            <person name="Murphy C."/>
            <person name="Neiman D."/>
            <person name="Pearson M."/>
            <person name="Priest M."/>
            <person name="Roberts A."/>
            <person name="Saif S."/>
            <person name="Shea T."/>
            <person name="Sisk P."/>
            <person name="Sykes S."/>
            <person name="Wortman J."/>
            <person name="Nusbaum C."/>
            <person name="Birren B."/>
        </authorList>
    </citation>
    <scope>NUCLEOTIDE SEQUENCE [LARGE SCALE GENOMIC DNA]</scope>
    <source>
        <strain evidence="16 17">YIT 12062</strain>
    </source>
</reference>
<dbReference type="InterPro" id="IPR008909">
    <property type="entry name" value="DALR_anticod-bd"/>
</dbReference>
<proteinExistence type="inferred from homology"/>
<dbReference type="SUPFAM" id="SSF52374">
    <property type="entry name" value="Nucleotidylyl transferase"/>
    <property type="match status" value="1"/>
</dbReference>
<comment type="catalytic activity">
    <reaction evidence="10 11">
        <text>tRNA(Arg) + L-arginine + ATP = L-arginyl-tRNA(Arg) + AMP + diphosphate</text>
        <dbReference type="Rhea" id="RHEA:20301"/>
        <dbReference type="Rhea" id="RHEA-COMP:9658"/>
        <dbReference type="Rhea" id="RHEA-COMP:9673"/>
        <dbReference type="ChEBI" id="CHEBI:30616"/>
        <dbReference type="ChEBI" id="CHEBI:32682"/>
        <dbReference type="ChEBI" id="CHEBI:33019"/>
        <dbReference type="ChEBI" id="CHEBI:78442"/>
        <dbReference type="ChEBI" id="CHEBI:78513"/>
        <dbReference type="ChEBI" id="CHEBI:456215"/>
        <dbReference type="EC" id="6.1.1.19"/>
    </reaction>
</comment>
<organism evidence="16 17">
    <name type="scientific">Slackia piriformis YIT 12062</name>
    <dbReference type="NCBI Taxonomy" id="742818"/>
    <lineage>
        <taxon>Bacteria</taxon>
        <taxon>Bacillati</taxon>
        <taxon>Actinomycetota</taxon>
        <taxon>Coriobacteriia</taxon>
        <taxon>Eggerthellales</taxon>
        <taxon>Eggerthellaceae</taxon>
        <taxon>Slackia</taxon>
    </lineage>
</organism>
<evidence type="ECO:0000256" key="6">
    <source>
        <dbReference type="ARBA" id="ARBA00022741"/>
    </source>
</evidence>
<keyword evidence="4 11" id="KW-0963">Cytoplasm</keyword>
<dbReference type="GO" id="GO:0006420">
    <property type="term" value="P:arginyl-tRNA aminoacylation"/>
    <property type="evidence" value="ECO:0007669"/>
    <property type="project" value="UniProtKB-UniRule"/>
</dbReference>
<dbReference type="HAMAP" id="MF_00123">
    <property type="entry name" value="Arg_tRNA_synth"/>
    <property type="match status" value="1"/>
</dbReference>
<accession>K0YJW9</accession>
<evidence type="ECO:0000256" key="4">
    <source>
        <dbReference type="ARBA" id="ARBA00022490"/>
    </source>
</evidence>
<evidence type="ECO:0000256" key="13">
    <source>
        <dbReference type="SAM" id="Phobius"/>
    </source>
</evidence>
<feature type="domain" description="Arginyl tRNA synthetase N-terminal" evidence="15">
    <location>
        <begin position="187"/>
        <end position="275"/>
    </location>
</feature>
<name>K0YJW9_9ACTN</name>
<dbReference type="InParanoid" id="K0YJW9"/>
<feature type="short sequence motif" description="'HIGH' region" evidence="11">
    <location>
        <begin position="313"/>
        <end position="323"/>
    </location>
</feature>
<keyword evidence="6 11" id="KW-0547">Nucleotide-binding</keyword>
<evidence type="ECO:0000313" key="17">
    <source>
        <dbReference type="Proteomes" id="UP000006069"/>
    </source>
</evidence>
<dbReference type="InterPro" id="IPR005148">
    <property type="entry name" value="Arg-tRNA-synth_N"/>
</dbReference>
<dbReference type="PANTHER" id="PTHR11956:SF5">
    <property type="entry name" value="ARGININE--TRNA LIGASE, CYTOPLASMIC"/>
    <property type="match status" value="1"/>
</dbReference>
<dbReference type="InterPro" id="IPR001412">
    <property type="entry name" value="aa-tRNA-synth_I_CS"/>
</dbReference>
<dbReference type="InterPro" id="IPR035684">
    <property type="entry name" value="ArgRS_core"/>
</dbReference>
<dbReference type="SMART" id="SM01016">
    <property type="entry name" value="Arg_tRNA_synt_N"/>
    <property type="match status" value="1"/>
</dbReference>
<comment type="similarity">
    <text evidence="2 11 12">Belongs to the class-I aminoacyl-tRNA synthetase family.</text>
</comment>
<comment type="subunit">
    <text evidence="3 11">Monomer.</text>
</comment>
<evidence type="ECO:0000256" key="8">
    <source>
        <dbReference type="ARBA" id="ARBA00022917"/>
    </source>
</evidence>
<dbReference type="Pfam" id="PF05746">
    <property type="entry name" value="DALR_1"/>
    <property type="match status" value="1"/>
</dbReference>
<dbReference type="InterPro" id="IPR001278">
    <property type="entry name" value="Arg-tRNA-ligase"/>
</dbReference>
<dbReference type="NCBIfam" id="TIGR00456">
    <property type="entry name" value="argS"/>
    <property type="match status" value="1"/>
</dbReference>
<dbReference type="Gene3D" id="3.40.50.620">
    <property type="entry name" value="HUPs"/>
    <property type="match status" value="1"/>
</dbReference>
<dbReference type="SUPFAM" id="SSF47323">
    <property type="entry name" value="Anticodon-binding domain of a subclass of class I aminoacyl-tRNA synthetases"/>
    <property type="match status" value="1"/>
</dbReference>
<feature type="transmembrane region" description="Helical" evidence="13">
    <location>
        <begin position="131"/>
        <end position="150"/>
    </location>
</feature>
<dbReference type="GO" id="GO:0004814">
    <property type="term" value="F:arginine-tRNA ligase activity"/>
    <property type="evidence" value="ECO:0007669"/>
    <property type="project" value="UniProtKB-UniRule"/>
</dbReference>
<dbReference type="FunCoup" id="K0YJW9">
    <property type="interactions" value="245"/>
</dbReference>
<dbReference type="HOGENOM" id="CLU_006406_0_1_11"/>
<feature type="transmembrane region" description="Helical" evidence="13">
    <location>
        <begin position="72"/>
        <end position="94"/>
    </location>
</feature>
<dbReference type="SMART" id="SM00836">
    <property type="entry name" value="DALR_1"/>
    <property type="match status" value="1"/>
</dbReference>
<evidence type="ECO:0000256" key="2">
    <source>
        <dbReference type="ARBA" id="ARBA00005594"/>
    </source>
</evidence>
<evidence type="ECO:0000256" key="11">
    <source>
        <dbReference type="HAMAP-Rule" id="MF_00123"/>
    </source>
</evidence>
<evidence type="ECO:0000256" key="5">
    <source>
        <dbReference type="ARBA" id="ARBA00022598"/>
    </source>
</evidence>
<keyword evidence="17" id="KW-1185">Reference proteome</keyword>
<evidence type="ECO:0000256" key="10">
    <source>
        <dbReference type="ARBA" id="ARBA00049339"/>
    </source>
</evidence>
<evidence type="ECO:0000256" key="3">
    <source>
        <dbReference type="ARBA" id="ARBA00011245"/>
    </source>
</evidence>
<dbReference type="CDD" id="cd00671">
    <property type="entry name" value="ArgRS_core"/>
    <property type="match status" value="1"/>
</dbReference>
<dbReference type="Gene3D" id="1.10.730.10">
    <property type="entry name" value="Isoleucyl-tRNA Synthetase, Domain 1"/>
    <property type="match status" value="1"/>
</dbReference>
<dbReference type="FunFam" id="1.10.730.10:FF:000008">
    <property type="entry name" value="Arginine--tRNA ligase"/>
    <property type="match status" value="1"/>
</dbReference>
<dbReference type="AlphaFoldDB" id="K0YJW9"/>
<dbReference type="SUPFAM" id="SSF55190">
    <property type="entry name" value="Arginyl-tRNA synthetase (ArgRS), N-terminal 'additional' domain"/>
    <property type="match status" value="1"/>
</dbReference>
<evidence type="ECO:0000256" key="12">
    <source>
        <dbReference type="RuleBase" id="RU363038"/>
    </source>
</evidence>
<gene>
    <name evidence="11" type="primary">argS</name>
    <name evidence="16" type="ORF">HMPREF9451_01434</name>
</gene>
<evidence type="ECO:0000313" key="16">
    <source>
        <dbReference type="EMBL" id="EJZ83912.1"/>
    </source>
</evidence>
<evidence type="ECO:0000259" key="14">
    <source>
        <dbReference type="SMART" id="SM00836"/>
    </source>
</evidence>
<evidence type="ECO:0000256" key="1">
    <source>
        <dbReference type="ARBA" id="ARBA00004496"/>
    </source>
</evidence>
<dbReference type="Gene3D" id="3.30.1360.70">
    <property type="entry name" value="Arginyl tRNA synthetase N-terminal domain"/>
    <property type="match status" value="1"/>
</dbReference>
<dbReference type="PRINTS" id="PR01038">
    <property type="entry name" value="TRNASYNTHARG"/>
</dbReference>
<dbReference type="EMBL" id="ADMD01000007">
    <property type="protein sequence ID" value="EJZ83912.1"/>
    <property type="molecule type" value="Genomic_DNA"/>
</dbReference>
<keyword evidence="8 11" id="KW-0648">Protein biosynthesis</keyword>
<feature type="domain" description="DALR anticodon binding" evidence="14">
    <location>
        <begin position="626"/>
        <end position="756"/>
    </location>
</feature>
<evidence type="ECO:0000259" key="15">
    <source>
        <dbReference type="SMART" id="SM01016"/>
    </source>
</evidence>
<dbReference type="PANTHER" id="PTHR11956">
    <property type="entry name" value="ARGINYL-TRNA SYNTHETASE"/>
    <property type="match status" value="1"/>
</dbReference>
<dbReference type="InterPro" id="IPR036695">
    <property type="entry name" value="Arg-tRNA-synth_N_sf"/>
</dbReference>
<keyword evidence="13" id="KW-0472">Membrane</keyword>
<comment type="caution">
    <text evidence="16">The sequence shown here is derived from an EMBL/GenBank/DDBJ whole genome shotgun (WGS) entry which is preliminary data.</text>
</comment>
<dbReference type="GO" id="GO:0005524">
    <property type="term" value="F:ATP binding"/>
    <property type="evidence" value="ECO:0007669"/>
    <property type="project" value="UniProtKB-UniRule"/>
</dbReference>
<comment type="subcellular location">
    <subcellularLocation>
        <location evidence="1 11">Cytoplasm</location>
    </subcellularLocation>
</comment>
<dbReference type="Pfam" id="PF03485">
    <property type="entry name" value="Arg_tRNA_synt_N"/>
    <property type="match status" value="1"/>
</dbReference>
<dbReference type="PATRIC" id="fig|742818.3.peg.1514"/>
<dbReference type="eggNOG" id="COG0018">
    <property type="taxonomic scope" value="Bacteria"/>
</dbReference>